<evidence type="ECO:0008006" key="4">
    <source>
        <dbReference type="Google" id="ProtNLM"/>
    </source>
</evidence>
<evidence type="ECO:0000313" key="3">
    <source>
        <dbReference type="Proteomes" id="UP000014975"/>
    </source>
</evidence>
<accession>S7TCH0</accession>
<dbReference type="Proteomes" id="UP000014975">
    <property type="component" value="Unassembled WGS sequence"/>
</dbReference>
<evidence type="ECO:0000313" key="2">
    <source>
        <dbReference type="EMBL" id="EPR34912.1"/>
    </source>
</evidence>
<sequence length="261" mass="27677">MRHAARAVVLFAACLALTACAARQVPHAPASDVWKNYQNRQQALAGLPRTVDARASLYYTADGRTNRTLVSLWGDLDHPLRAEITASIGTPLGFFREDASGWVAFYPQTGEAFAHSGGRAGASVLGIGAPFSLRDLALLVFGQTMPLTGAFFAESEPTTGEGATPLTAFRLDGNPAASRLVLDRHGRPVEMSGGDGTPWTVRFRGYTGEAANTSSTIEVELADGRSARLLPRSLSRPKAPFTPDALGLPLPPGIVPQWVAP</sequence>
<dbReference type="EMBL" id="ATHI01000005">
    <property type="protein sequence ID" value="EPR34912.1"/>
    <property type="molecule type" value="Genomic_DNA"/>
</dbReference>
<feature type="chain" id="PRO_5004544409" description="Outer-membrane lipoprotein LolB" evidence="1">
    <location>
        <begin position="22"/>
        <end position="261"/>
    </location>
</feature>
<dbReference type="OrthoDB" id="5470164at2"/>
<gene>
    <name evidence="2" type="ORF">dsat_2275</name>
</gene>
<dbReference type="STRING" id="1121439.dsat_2275"/>
<evidence type="ECO:0000256" key="1">
    <source>
        <dbReference type="SAM" id="SignalP"/>
    </source>
</evidence>
<reference evidence="2 3" key="1">
    <citation type="journal article" date="2013" name="Genome Announc.">
        <title>Draft genome sequences for three mercury-methylating, sulfate-reducing bacteria.</title>
        <authorList>
            <person name="Brown S.D."/>
            <person name="Hurt R.A.Jr."/>
            <person name="Gilmour C.C."/>
            <person name="Elias D.A."/>
        </authorList>
    </citation>
    <scope>NUCLEOTIDE SEQUENCE [LARGE SCALE GENOMIC DNA]</scope>
    <source>
        <strain evidence="2 3">DSM 16529</strain>
    </source>
</reference>
<dbReference type="AlphaFoldDB" id="S7TCH0"/>
<keyword evidence="1" id="KW-0732">Signal</keyword>
<proteinExistence type="predicted"/>
<keyword evidence="3" id="KW-1185">Reference proteome</keyword>
<feature type="signal peptide" evidence="1">
    <location>
        <begin position="1"/>
        <end position="21"/>
    </location>
</feature>
<organism evidence="2 3">
    <name type="scientific">Alkalidesulfovibrio alkalitolerans DSM 16529</name>
    <dbReference type="NCBI Taxonomy" id="1121439"/>
    <lineage>
        <taxon>Bacteria</taxon>
        <taxon>Pseudomonadati</taxon>
        <taxon>Thermodesulfobacteriota</taxon>
        <taxon>Desulfovibrionia</taxon>
        <taxon>Desulfovibrionales</taxon>
        <taxon>Desulfovibrionaceae</taxon>
        <taxon>Alkalidesulfovibrio</taxon>
    </lineage>
</organism>
<dbReference type="PROSITE" id="PS51257">
    <property type="entry name" value="PROKAR_LIPOPROTEIN"/>
    <property type="match status" value="1"/>
</dbReference>
<dbReference type="eggNOG" id="ENOG5032ZKK">
    <property type="taxonomic scope" value="Bacteria"/>
</dbReference>
<dbReference type="PATRIC" id="fig|1121439.3.peg.664"/>
<name>S7TCH0_9BACT</name>
<dbReference type="RefSeq" id="WP_020886161.1">
    <property type="nucleotide sequence ID" value="NZ_ATHI01000005.1"/>
</dbReference>
<comment type="caution">
    <text evidence="2">The sequence shown here is derived from an EMBL/GenBank/DDBJ whole genome shotgun (WGS) entry which is preliminary data.</text>
</comment>
<protein>
    <recommendedName>
        <fullName evidence="4">Outer-membrane lipoprotein LolB</fullName>
    </recommendedName>
</protein>